<feature type="non-terminal residue" evidence="1">
    <location>
        <position position="1"/>
    </location>
</feature>
<dbReference type="AlphaFoldDB" id="X1CVK7"/>
<sequence length="48" mass="6101">RQRRLMKLMKLENEEVRKYCGRRDWKTAELWLNKNKMSFKAFRKIEKL</sequence>
<gene>
    <name evidence="1" type="ORF">S01H4_59948</name>
</gene>
<name>X1CVK7_9ZZZZ</name>
<reference evidence="1" key="1">
    <citation type="journal article" date="2014" name="Front. Microbiol.">
        <title>High frequency of phylogenetically diverse reductive dehalogenase-homologous genes in deep subseafloor sedimentary metagenomes.</title>
        <authorList>
            <person name="Kawai M."/>
            <person name="Futagami T."/>
            <person name="Toyoda A."/>
            <person name="Takaki Y."/>
            <person name="Nishi S."/>
            <person name="Hori S."/>
            <person name="Arai W."/>
            <person name="Tsubouchi T."/>
            <person name="Morono Y."/>
            <person name="Uchiyama I."/>
            <person name="Ito T."/>
            <person name="Fujiyama A."/>
            <person name="Inagaki F."/>
            <person name="Takami H."/>
        </authorList>
    </citation>
    <scope>NUCLEOTIDE SEQUENCE</scope>
    <source>
        <strain evidence="1">Expedition CK06-06</strain>
    </source>
</reference>
<protein>
    <submittedName>
        <fullName evidence="1">Uncharacterized protein</fullName>
    </submittedName>
</protein>
<evidence type="ECO:0000313" key="1">
    <source>
        <dbReference type="EMBL" id="GAH12501.1"/>
    </source>
</evidence>
<organism evidence="1">
    <name type="scientific">marine sediment metagenome</name>
    <dbReference type="NCBI Taxonomy" id="412755"/>
    <lineage>
        <taxon>unclassified sequences</taxon>
        <taxon>metagenomes</taxon>
        <taxon>ecological metagenomes</taxon>
    </lineage>
</organism>
<accession>X1CVK7</accession>
<proteinExistence type="predicted"/>
<comment type="caution">
    <text evidence="1">The sequence shown here is derived from an EMBL/GenBank/DDBJ whole genome shotgun (WGS) entry which is preliminary data.</text>
</comment>
<dbReference type="EMBL" id="BART01035246">
    <property type="protein sequence ID" value="GAH12501.1"/>
    <property type="molecule type" value="Genomic_DNA"/>
</dbReference>